<name>A0ABD1FDE5_HYPHA</name>
<dbReference type="PANTHER" id="PTHR22942">
    <property type="entry name" value="RECA/RAD51/RADA DNA STRAND-PAIRING FAMILY MEMBER"/>
    <property type="match status" value="1"/>
</dbReference>
<reference evidence="2 3" key="1">
    <citation type="submission" date="2024-05" db="EMBL/GenBank/DDBJ databases">
        <title>Genetic variation in Jamaican populations of the coffee berry borer (Hypothenemus hampei).</title>
        <authorList>
            <person name="Errbii M."/>
            <person name="Myrie A."/>
        </authorList>
    </citation>
    <scope>NUCLEOTIDE SEQUENCE [LARGE SCALE GENOMIC DNA]</scope>
    <source>
        <strain evidence="2">JA-Hopewell-2020-01-JO</strain>
        <tissue evidence="2">Whole body</tissue>
    </source>
</reference>
<dbReference type="Proteomes" id="UP001566132">
    <property type="component" value="Unassembled WGS sequence"/>
</dbReference>
<keyword evidence="1" id="KW-0238">DNA-binding</keyword>
<gene>
    <name evidence="2" type="ORF">ABEB36_001087</name>
</gene>
<comment type="caution">
    <text evidence="2">The sequence shown here is derived from an EMBL/GenBank/DDBJ whole genome shotgun (WGS) entry which is preliminary data.</text>
</comment>
<accession>A0ABD1FDE5</accession>
<sequence length="176" mass="20370">MEALEIRNVIEQNKNSTYSETNGDSKIETHNEEFMSNVEDEEVAIYFDTDLLLDHGIAQEDVKELKRAGLNTIKGILMCTKKKLVNLRGLNEEKVNKIRKISSKITMLNDTNCFMTALELSDQRKQVFTLTTGSDNLERRCRIHVNNGSIRGIPYWKNSIIAHLMCYCPNSWQRWI</sequence>
<proteinExistence type="predicted"/>
<dbReference type="PANTHER" id="PTHR22942:SF30">
    <property type="entry name" value="MEIOTIC RECOMBINATION PROTEIN DMC1_LIM15 HOMOLOG"/>
    <property type="match status" value="1"/>
</dbReference>
<evidence type="ECO:0000256" key="1">
    <source>
        <dbReference type="ARBA" id="ARBA00023125"/>
    </source>
</evidence>
<dbReference type="Gene3D" id="1.10.150.20">
    <property type="entry name" value="5' to 3' exonuclease, C-terminal subdomain"/>
    <property type="match status" value="1"/>
</dbReference>
<keyword evidence="3" id="KW-1185">Reference proteome</keyword>
<protein>
    <submittedName>
        <fullName evidence="2">Uncharacterized protein</fullName>
    </submittedName>
</protein>
<organism evidence="2 3">
    <name type="scientific">Hypothenemus hampei</name>
    <name type="common">Coffee berry borer</name>
    <dbReference type="NCBI Taxonomy" id="57062"/>
    <lineage>
        <taxon>Eukaryota</taxon>
        <taxon>Metazoa</taxon>
        <taxon>Ecdysozoa</taxon>
        <taxon>Arthropoda</taxon>
        <taxon>Hexapoda</taxon>
        <taxon>Insecta</taxon>
        <taxon>Pterygota</taxon>
        <taxon>Neoptera</taxon>
        <taxon>Endopterygota</taxon>
        <taxon>Coleoptera</taxon>
        <taxon>Polyphaga</taxon>
        <taxon>Cucujiformia</taxon>
        <taxon>Curculionidae</taxon>
        <taxon>Scolytinae</taxon>
        <taxon>Hypothenemus</taxon>
    </lineage>
</organism>
<dbReference type="GO" id="GO:0003677">
    <property type="term" value="F:DNA binding"/>
    <property type="evidence" value="ECO:0007669"/>
    <property type="project" value="UniProtKB-KW"/>
</dbReference>
<evidence type="ECO:0000313" key="2">
    <source>
        <dbReference type="EMBL" id="KAL1517306.1"/>
    </source>
</evidence>
<dbReference type="AlphaFoldDB" id="A0ABD1FDE5"/>
<dbReference type="EMBL" id="JBDJPC010000001">
    <property type="protein sequence ID" value="KAL1517306.1"/>
    <property type="molecule type" value="Genomic_DNA"/>
</dbReference>
<evidence type="ECO:0000313" key="3">
    <source>
        <dbReference type="Proteomes" id="UP001566132"/>
    </source>
</evidence>
<dbReference type="SUPFAM" id="SSF47794">
    <property type="entry name" value="Rad51 N-terminal domain-like"/>
    <property type="match status" value="1"/>
</dbReference>
<dbReference type="InterPro" id="IPR010995">
    <property type="entry name" value="DNA_repair_Rad51/TF_NusA_a-hlx"/>
</dbReference>